<dbReference type="EMBL" id="CACVAU010000058">
    <property type="protein sequence ID" value="CAA6820289.1"/>
    <property type="molecule type" value="Genomic_DNA"/>
</dbReference>
<organism evidence="3">
    <name type="scientific">uncultured Sulfurovum sp</name>
    <dbReference type="NCBI Taxonomy" id="269237"/>
    <lineage>
        <taxon>Bacteria</taxon>
        <taxon>Pseudomonadati</taxon>
        <taxon>Campylobacterota</taxon>
        <taxon>Epsilonproteobacteria</taxon>
        <taxon>Campylobacterales</taxon>
        <taxon>Sulfurovaceae</taxon>
        <taxon>Sulfurovum</taxon>
        <taxon>environmental samples</taxon>
    </lineage>
</organism>
<reference evidence="3" key="1">
    <citation type="submission" date="2020-01" db="EMBL/GenBank/DDBJ databases">
        <authorList>
            <person name="Meier V. D."/>
            <person name="Meier V D."/>
        </authorList>
    </citation>
    <scope>NUCLEOTIDE SEQUENCE</scope>
    <source>
        <strain evidence="3">HLG_WM_MAG_05</strain>
    </source>
</reference>
<gene>
    <name evidence="3" type="ORF">HELGO_WM5076</name>
</gene>
<evidence type="ECO:0000259" key="1">
    <source>
        <dbReference type="Pfam" id="PF06250"/>
    </source>
</evidence>
<dbReference type="GO" id="GO:0003676">
    <property type="term" value="F:nucleic acid binding"/>
    <property type="evidence" value="ECO:0007669"/>
    <property type="project" value="InterPro"/>
</dbReference>
<sequence length="345" mass="40198">MSKIQTTEYKEFIQRIKVKAQQAQIKASVRVNSTLIEFYWELGSEIVEKQKRSKWGSLFLTNMSQDLTHEFPNMKGFSKRNLELIRKWYLYYSEYESITKQAVSQLPLIPWGHNIVIMQKSKNIEEALFYVQKTIENNWSRSVLVHQVESLLYERQGKALSNFSSTLPKPQSDLANEILKDPYNFDFLTLTEDYKERELENALIENVSSFLLELGSGFAFIGKQKHIQVGERDFYIDLLFYHTQMHCYVVIELKTVDFEPEFAGKLNFYLKAVDMEIKSDKDEPTIGILLCKGKDKTLVEYALSDIHKPMGVSEYELTHVLPKELESSLPSIEAIEEELNSIKDN</sequence>
<dbReference type="Gene3D" id="3.40.1350.10">
    <property type="match status" value="1"/>
</dbReference>
<evidence type="ECO:0008006" key="4">
    <source>
        <dbReference type="Google" id="ProtNLM"/>
    </source>
</evidence>
<feature type="domain" description="YhcG PDDEXK nuclease" evidence="1">
    <location>
        <begin position="177"/>
        <end position="330"/>
    </location>
</feature>
<evidence type="ECO:0000313" key="3">
    <source>
        <dbReference type="EMBL" id="CAA6820289.1"/>
    </source>
</evidence>
<dbReference type="InterPro" id="IPR053148">
    <property type="entry name" value="PD-DEXK-like_domain"/>
</dbReference>
<feature type="domain" description="YhcG N-terminal" evidence="2">
    <location>
        <begin position="16"/>
        <end position="155"/>
    </location>
</feature>
<protein>
    <recommendedName>
        <fullName evidence="4">DUF1016 domain-containing protein</fullName>
    </recommendedName>
</protein>
<dbReference type="InterPro" id="IPR041527">
    <property type="entry name" value="YhcG_N"/>
</dbReference>
<evidence type="ECO:0000259" key="2">
    <source>
        <dbReference type="Pfam" id="PF17761"/>
    </source>
</evidence>
<dbReference type="InterPro" id="IPR011856">
    <property type="entry name" value="tRNA_endonuc-like_dom_sf"/>
</dbReference>
<dbReference type="Pfam" id="PF17761">
    <property type="entry name" value="DUF1016_N"/>
    <property type="match status" value="1"/>
</dbReference>
<name>A0A6S6U0Q5_9BACT</name>
<dbReference type="Pfam" id="PF06250">
    <property type="entry name" value="YhcG_C"/>
    <property type="match status" value="1"/>
</dbReference>
<proteinExistence type="predicted"/>
<dbReference type="PANTHER" id="PTHR30547">
    <property type="entry name" value="UNCHARACTERIZED PROTEIN YHCG-RELATED"/>
    <property type="match status" value="1"/>
</dbReference>
<dbReference type="PANTHER" id="PTHR30547:SF0">
    <property type="entry name" value="BLR8175 PROTEIN"/>
    <property type="match status" value="1"/>
</dbReference>
<dbReference type="InterPro" id="IPR009362">
    <property type="entry name" value="YhcG_C"/>
</dbReference>
<accession>A0A6S6U0Q5</accession>
<dbReference type="AlphaFoldDB" id="A0A6S6U0Q5"/>